<protein>
    <recommendedName>
        <fullName evidence="3">Tetratricopeptide repeat protein</fullName>
    </recommendedName>
</protein>
<proteinExistence type="predicted"/>
<dbReference type="OrthoDB" id="257747at2"/>
<dbReference type="RefSeq" id="WP_105355734.1">
    <property type="nucleotide sequence ID" value="NZ_PUIA01000051.1"/>
</dbReference>
<dbReference type="Proteomes" id="UP000240009">
    <property type="component" value="Unassembled WGS sequence"/>
</dbReference>
<evidence type="ECO:0000313" key="2">
    <source>
        <dbReference type="Proteomes" id="UP000240009"/>
    </source>
</evidence>
<name>A0A2S8F7D6_9BACT</name>
<dbReference type="EMBL" id="PUIA01000051">
    <property type="protein sequence ID" value="PQO28067.1"/>
    <property type="molecule type" value="Genomic_DNA"/>
</dbReference>
<gene>
    <name evidence="1" type="ORF">C5Y96_16985</name>
</gene>
<dbReference type="Gene3D" id="2.60.120.430">
    <property type="entry name" value="Galactose-binding lectin"/>
    <property type="match status" value="1"/>
</dbReference>
<reference evidence="1 2" key="1">
    <citation type="submission" date="2018-02" db="EMBL/GenBank/DDBJ databases">
        <title>Comparative genomes isolates from brazilian mangrove.</title>
        <authorList>
            <person name="Araujo J.E."/>
            <person name="Taketani R.G."/>
            <person name="Silva M.C.P."/>
            <person name="Loureco M.V."/>
            <person name="Andreote F.D."/>
        </authorList>
    </citation>
    <scope>NUCLEOTIDE SEQUENCE [LARGE SCALE GENOMIC DNA]</scope>
    <source>
        <strain evidence="1 2">HEX-2 MGV</strain>
    </source>
</reference>
<comment type="caution">
    <text evidence="1">The sequence shown here is derived from an EMBL/GenBank/DDBJ whole genome shotgun (WGS) entry which is preliminary data.</text>
</comment>
<dbReference type="AlphaFoldDB" id="A0A2S8F7D6"/>
<accession>A0A2S8F7D6</accession>
<sequence length="216" mass="24375">MRLPLFLLFVVIGLCPTDVFAQRRPQQPPKEEPLELPTDPRLVDLHREFVTKAEKLGDEYARKKDWEKARVVFGEVLKLVPNYKPAVEKLKVINGELSHANKKVVTIEAKEGWQDTGIDVTEGSPIAFRAEGMWLLVHESDANGLEIPREIRDYKLGSLIGVVAKSATPDKDTVPFTIGTQKQMNVPQTGRLLLKMHDVNNEDNRGQLRVEISGNF</sequence>
<evidence type="ECO:0008006" key="3">
    <source>
        <dbReference type="Google" id="ProtNLM"/>
    </source>
</evidence>
<organism evidence="1 2">
    <name type="scientific">Blastopirellula marina</name>
    <dbReference type="NCBI Taxonomy" id="124"/>
    <lineage>
        <taxon>Bacteria</taxon>
        <taxon>Pseudomonadati</taxon>
        <taxon>Planctomycetota</taxon>
        <taxon>Planctomycetia</taxon>
        <taxon>Pirellulales</taxon>
        <taxon>Pirellulaceae</taxon>
        <taxon>Blastopirellula</taxon>
    </lineage>
</organism>
<evidence type="ECO:0000313" key="1">
    <source>
        <dbReference type="EMBL" id="PQO28067.1"/>
    </source>
</evidence>